<dbReference type="SMART" id="SM00054">
    <property type="entry name" value="EFh"/>
    <property type="match status" value="2"/>
</dbReference>
<feature type="domain" description="EF-hand" evidence="11">
    <location>
        <begin position="431"/>
        <end position="466"/>
    </location>
</feature>
<dbReference type="PRINTS" id="PR01333">
    <property type="entry name" value="2POREKCHANEL"/>
</dbReference>
<evidence type="ECO:0000256" key="8">
    <source>
        <dbReference type="ARBA" id="ARBA00023303"/>
    </source>
</evidence>
<evidence type="ECO:0000313" key="13">
    <source>
        <dbReference type="Proteomes" id="UP000000759"/>
    </source>
</evidence>
<evidence type="ECO:0000256" key="3">
    <source>
        <dbReference type="ARBA" id="ARBA00022692"/>
    </source>
</evidence>
<dbReference type="InterPro" id="IPR013099">
    <property type="entry name" value="K_chnl_dom"/>
</dbReference>
<feature type="transmembrane region" description="Helical" evidence="9">
    <location>
        <begin position="357"/>
        <end position="380"/>
    </location>
</feature>
<evidence type="ECO:0000256" key="4">
    <source>
        <dbReference type="ARBA" id="ARBA00022837"/>
    </source>
</evidence>
<keyword evidence="2" id="KW-0813">Transport</keyword>
<feature type="signal peptide" evidence="10">
    <location>
        <begin position="1"/>
        <end position="35"/>
    </location>
</feature>
<dbReference type="SUPFAM" id="SSF47473">
    <property type="entry name" value="EF-hand"/>
    <property type="match status" value="1"/>
</dbReference>
<dbReference type="GO" id="GO:0005509">
    <property type="term" value="F:calcium ion binding"/>
    <property type="evidence" value="ECO:0007669"/>
    <property type="project" value="InterPro"/>
</dbReference>
<evidence type="ECO:0000256" key="5">
    <source>
        <dbReference type="ARBA" id="ARBA00022989"/>
    </source>
</evidence>
<dbReference type="GO" id="GO:0030322">
    <property type="term" value="P:stabilization of membrane potential"/>
    <property type="evidence" value="ECO:0007669"/>
    <property type="project" value="TreeGrafter"/>
</dbReference>
<evidence type="ECO:0000256" key="1">
    <source>
        <dbReference type="ARBA" id="ARBA00004141"/>
    </source>
</evidence>
<dbReference type="eggNOG" id="KOG1418">
    <property type="taxonomic scope" value="Eukaryota"/>
</dbReference>
<dbReference type="Pfam" id="PF13202">
    <property type="entry name" value="EF-hand_5"/>
    <property type="match status" value="1"/>
</dbReference>
<dbReference type="SUPFAM" id="SSF81324">
    <property type="entry name" value="Voltage-gated potassium channels"/>
    <property type="match status" value="2"/>
</dbReference>
<dbReference type="RefSeq" id="XP_002182936.1">
    <property type="nucleotide sequence ID" value="XM_002182900.1"/>
</dbReference>
<dbReference type="Gene3D" id="1.10.287.70">
    <property type="match status" value="2"/>
</dbReference>
<evidence type="ECO:0000259" key="11">
    <source>
        <dbReference type="PROSITE" id="PS50222"/>
    </source>
</evidence>
<gene>
    <name evidence="12" type="ORF">PHATRDRAFT_38821</name>
</gene>
<proteinExistence type="predicted"/>
<dbReference type="HOGENOM" id="CLU_583273_0_0_1"/>
<evidence type="ECO:0000256" key="10">
    <source>
        <dbReference type="SAM" id="SignalP"/>
    </source>
</evidence>
<feature type="transmembrane region" description="Helical" evidence="9">
    <location>
        <begin position="145"/>
        <end position="161"/>
    </location>
</feature>
<sequence>MTTPCGHQWKRTLLCPRLLAMRLLLVIGLLQEAASFSTAGCSNPASYRARPALGLVPLLLPTTVRLNTKARPVLAKTFPTMPWSTLAAGSSDGIALSDTRPEKLWRFFWRSLWKGMTLPFPALRSMVLDVSQPQNASVGFRIRESLAAIVAYLGIGVLAYYCVLEPTWTVVDALYFTVTCFTTVGYGDLCPSTPQSQTFTALFGILGVAFLGAALATLSSKLVQTQVEVLQAVRETSKQRIKALFEQVSPLPMSAATTSTATTSHVSQSNWQSPDSTRTADTVLLWRRVNALVWTLVRQILPPLLIIVGGAWLVHHLDAPTMMTRPWRDVVYYAVVTASTIGFGDICPVSQRAKLAAVVYIPLAVAAAGELLSGVATRILERRQKLVYRQQLLADLTIDNLKAMDANGDEKISRHEYIQFMLIEMGIADQQEFNELHQQFEKLDVDGSGFLDKRDLVKMARSRGANVKD</sequence>
<keyword evidence="10" id="KW-0732">Signal</keyword>
<dbReference type="Gene3D" id="1.10.238.10">
    <property type="entry name" value="EF-hand"/>
    <property type="match status" value="1"/>
</dbReference>
<dbReference type="KEGG" id="pti:PHATRDRAFT_38821"/>
<dbReference type="GO" id="GO:0015271">
    <property type="term" value="F:outward rectifier potassium channel activity"/>
    <property type="evidence" value="ECO:0007669"/>
    <property type="project" value="TreeGrafter"/>
</dbReference>
<name>B7G6X9_PHATC</name>
<evidence type="ECO:0000256" key="7">
    <source>
        <dbReference type="ARBA" id="ARBA00023136"/>
    </source>
</evidence>
<dbReference type="Proteomes" id="UP000000759">
    <property type="component" value="Chromosome 17"/>
</dbReference>
<feature type="chain" id="PRO_5002855890" description="EF-hand domain-containing protein" evidence="10">
    <location>
        <begin position="36"/>
        <end position="469"/>
    </location>
</feature>
<evidence type="ECO:0000256" key="9">
    <source>
        <dbReference type="SAM" id="Phobius"/>
    </source>
</evidence>
<dbReference type="InterPro" id="IPR003280">
    <property type="entry name" value="2pore_dom_K_chnl"/>
</dbReference>
<dbReference type="GO" id="GO:0005886">
    <property type="term" value="C:plasma membrane"/>
    <property type="evidence" value="ECO:0007669"/>
    <property type="project" value="TreeGrafter"/>
</dbReference>
<dbReference type="PaxDb" id="2850-Phatr38821"/>
<evidence type="ECO:0000313" key="12">
    <source>
        <dbReference type="EMBL" id="EEC45672.1"/>
    </source>
</evidence>
<keyword evidence="13" id="KW-1185">Reference proteome</keyword>
<dbReference type="PANTHER" id="PTHR11003">
    <property type="entry name" value="POTASSIUM CHANNEL, SUBFAMILY K"/>
    <property type="match status" value="1"/>
</dbReference>
<dbReference type="GO" id="GO:0022841">
    <property type="term" value="F:potassium ion leak channel activity"/>
    <property type="evidence" value="ECO:0007669"/>
    <property type="project" value="TreeGrafter"/>
</dbReference>
<dbReference type="EMBL" id="CM000619">
    <property type="protein sequence ID" value="EEC45672.1"/>
    <property type="molecule type" value="Genomic_DNA"/>
</dbReference>
<keyword evidence="4" id="KW-0106">Calcium</keyword>
<dbReference type="PROSITE" id="PS50222">
    <property type="entry name" value="EF_HAND_2"/>
    <property type="match status" value="1"/>
</dbReference>
<reference evidence="13" key="2">
    <citation type="submission" date="2008-08" db="EMBL/GenBank/DDBJ databases">
        <authorList>
            <consortium name="Diatom Consortium"/>
            <person name="Grigoriev I."/>
            <person name="Grimwood J."/>
            <person name="Kuo A."/>
            <person name="Otillar R.P."/>
            <person name="Salamov A."/>
            <person name="Detter J.C."/>
            <person name="Lindquist E."/>
            <person name="Shapiro H."/>
            <person name="Lucas S."/>
            <person name="Glavina del Rio T."/>
            <person name="Pitluck S."/>
            <person name="Rokhsar D."/>
            <person name="Bowler C."/>
        </authorList>
    </citation>
    <scope>GENOME REANNOTATION</scope>
    <source>
        <strain evidence="13">CCAP 1055/1</strain>
    </source>
</reference>
<dbReference type="PROSITE" id="PS00018">
    <property type="entry name" value="EF_HAND_1"/>
    <property type="match status" value="1"/>
</dbReference>
<dbReference type="InterPro" id="IPR018247">
    <property type="entry name" value="EF_Hand_1_Ca_BS"/>
</dbReference>
<keyword evidence="5 9" id="KW-1133">Transmembrane helix</keyword>
<dbReference type="CDD" id="cd00051">
    <property type="entry name" value="EFh"/>
    <property type="match status" value="1"/>
</dbReference>
<dbReference type="OrthoDB" id="43525at2759"/>
<feature type="transmembrane region" description="Helical" evidence="9">
    <location>
        <begin position="199"/>
        <end position="218"/>
    </location>
</feature>
<keyword evidence="7 9" id="KW-0472">Membrane</keyword>
<protein>
    <recommendedName>
        <fullName evidence="11">EF-hand domain-containing protein</fullName>
    </recommendedName>
</protein>
<dbReference type="InterPro" id="IPR002048">
    <property type="entry name" value="EF_hand_dom"/>
</dbReference>
<organism evidence="12 13">
    <name type="scientific">Phaeodactylum tricornutum (strain CCAP 1055/1)</name>
    <dbReference type="NCBI Taxonomy" id="556484"/>
    <lineage>
        <taxon>Eukaryota</taxon>
        <taxon>Sar</taxon>
        <taxon>Stramenopiles</taxon>
        <taxon>Ochrophyta</taxon>
        <taxon>Bacillariophyta</taxon>
        <taxon>Bacillariophyceae</taxon>
        <taxon>Bacillariophycidae</taxon>
        <taxon>Naviculales</taxon>
        <taxon>Phaeodactylaceae</taxon>
        <taxon>Phaeodactylum</taxon>
    </lineage>
</organism>
<evidence type="ECO:0000256" key="2">
    <source>
        <dbReference type="ARBA" id="ARBA00022448"/>
    </source>
</evidence>
<dbReference type="PANTHER" id="PTHR11003:SF291">
    <property type="entry name" value="IP11374P"/>
    <property type="match status" value="1"/>
</dbReference>
<dbReference type="InterPro" id="IPR011992">
    <property type="entry name" value="EF-hand-dom_pair"/>
</dbReference>
<reference evidence="12 13" key="1">
    <citation type="journal article" date="2008" name="Nature">
        <title>The Phaeodactylum genome reveals the evolutionary history of diatom genomes.</title>
        <authorList>
            <person name="Bowler C."/>
            <person name="Allen A.E."/>
            <person name="Badger J.H."/>
            <person name="Grimwood J."/>
            <person name="Jabbari K."/>
            <person name="Kuo A."/>
            <person name="Maheswari U."/>
            <person name="Martens C."/>
            <person name="Maumus F."/>
            <person name="Otillar R.P."/>
            <person name="Rayko E."/>
            <person name="Salamov A."/>
            <person name="Vandepoele K."/>
            <person name="Beszteri B."/>
            <person name="Gruber A."/>
            <person name="Heijde M."/>
            <person name="Katinka M."/>
            <person name="Mock T."/>
            <person name="Valentin K."/>
            <person name="Verret F."/>
            <person name="Berges J.A."/>
            <person name="Brownlee C."/>
            <person name="Cadoret J.P."/>
            <person name="Chiovitti A."/>
            <person name="Choi C.J."/>
            <person name="Coesel S."/>
            <person name="De Martino A."/>
            <person name="Detter J.C."/>
            <person name="Durkin C."/>
            <person name="Falciatore A."/>
            <person name="Fournet J."/>
            <person name="Haruta M."/>
            <person name="Huysman M.J."/>
            <person name="Jenkins B.D."/>
            <person name="Jiroutova K."/>
            <person name="Jorgensen R.E."/>
            <person name="Joubert Y."/>
            <person name="Kaplan A."/>
            <person name="Kroger N."/>
            <person name="Kroth P.G."/>
            <person name="La Roche J."/>
            <person name="Lindquist E."/>
            <person name="Lommer M."/>
            <person name="Martin-Jezequel V."/>
            <person name="Lopez P.J."/>
            <person name="Lucas S."/>
            <person name="Mangogna M."/>
            <person name="McGinnis K."/>
            <person name="Medlin L.K."/>
            <person name="Montsant A."/>
            <person name="Oudot-Le Secq M.P."/>
            <person name="Napoli C."/>
            <person name="Obornik M."/>
            <person name="Parker M.S."/>
            <person name="Petit J.L."/>
            <person name="Porcel B.M."/>
            <person name="Poulsen N."/>
            <person name="Robison M."/>
            <person name="Rychlewski L."/>
            <person name="Rynearson T.A."/>
            <person name="Schmutz J."/>
            <person name="Shapiro H."/>
            <person name="Siaut M."/>
            <person name="Stanley M."/>
            <person name="Sussman M.R."/>
            <person name="Taylor A.R."/>
            <person name="Vardi A."/>
            <person name="von Dassow P."/>
            <person name="Vyverman W."/>
            <person name="Willis A."/>
            <person name="Wyrwicz L.S."/>
            <person name="Rokhsar D.S."/>
            <person name="Weissenbach J."/>
            <person name="Armbrust E.V."/>
            <person name="Green B.R."/>
            <person name="Van de Peer Y."/>
            <person name="Grigoriev I.V."/>
        </authorList>
    </citation>
    <scope>NUCLEOTIDE SEQUENCE [LARGE SCALE GENOMIC DNA]</scope>
    <source>
        <strain evidence="12 13">CCAP 1055/1</strain>
    </source>
</reference>
<feature type="transmembrane region" description="Helical" evidence="9">
    <location>
        <begin position="300"/>
        <end position="318"/>
    </location>
</feature>
<keyword evidence="6" id="KW-0406">Ion transport</keyword>
<dbReference type="InParanoid" id="B7G6X9"/>
<dbReference type="AlphaFoldDB" id="B7G6X9"/>
<dbReference type="Pfam" id="PF07885">
    <property type="entry name" value="Ion_trans_2"/>
    <property type="match status" value="2"/>
</dbReference>
<dbReference type="GO" id="GO:0005737">
    <property type="term" value="C:cytoplasm"/>
    <property type="evidence" value="ECO:0007669"/>
    <property type="project" value="UniProtKB-ARBA"/>
</dbReference>
<evidence type="ECO:0000256" key="6">
    <source>
        <dbReference type="ARBA" id="ARBA00023065"/>
    </source>
</evidence>
<comment type="subcellular location">
    <subcellularLocation>
        <location evidence="1">Membrane</location>
        <topology evidence="1">Multi-pass membrane protein</topology>
    </subcellularLocation>
</comment>
<accession>B7G6X9</accession>
<keyword evidence="3 9" id="KW-0812">Transmembrane</keyword>
<dbReference type="GeneID" id="7203581"/>
<keyword evidence="8" id="KW-0407">Ion channel</keyword>